<dbReference type="InterPro" id="IPR011330">
    <property type="entry name" value="Glyco_hydro/deAcase_b/a-brl"/>
</dbReference>
<dbReference type="GO" id="GO:0005975">
    <property type="term" value="P:carbohydrate metabolic process"/>
    <property type="evidence" value="ECO:0007669"/>
    <property type="project" value="InterPro"/>
</dbReference>
<protein>
    <recommendedName>
        <fullName evidence="3">NodB homology domain-containing protein</fullName>
    </recommendedName>
</protein>
<dbReference type="EMBL" id="MGGM01000026">
    <property type="protein sequence ID" value="OGM28644.1"/>
    <property type="molecule type" value="Genomic_DNA"/>
</dbReference>
<accession>A0A1F7YMU5</accession>
<sequence>MKIRNIISSFIIFWVVVLVVTSVVNPGQFVVQSAPEPTFAPEPIIKETPCAPVVPQRGENKIALRISDVQAYGWSDTASYMLHDAVLRDIPVIVSVIPDKIEEDEKLVIYLKEQSCNITLAQQGTNPGETPEFKGLNSIEVEELALSGKQKLEAAFGLPINAFVPPQNWYNWQTTQGLSNAGYDSILVEGSYKSIRGVTTYDFYAQKLVSNDKVLNQCSAAFRSDQVCVIILYPSAYIREHYINYITLLDELTRLQNVTFVKEI</sequence>
<dbReference type="Proteomes" id="UP000177263">
    <property type="component" value="Unassembled WGS sequence"/>
</dbReference>
<evidence type="ECO:0000313" key="2">
    <source>
        <dbReference type="Proteomes" id="UP000177263"/>
    </source>
</evidence>
<evidence type="ECO:0008006" key="3">
    <source>
        <dbReference type="Google" id="ProtNLM"/>
    </source>
</evidence>
<organism evidence="1 2">
    <name type="scientific">Candidatus Woesebacteria bacterium RIFCSPHIGHO2_01_FULL_41_10</name>
    <dbReference type="NCBI Taxonomy" id="1802500"/>
    <lineage>
        <taxon>Bacteria</taxon>
        <taxon>Candidatus Woeseibacteriota</taxon>
    </lineage>
</organism>
<reference evidence="1 2" key="1">
    <citation type="journal article" date="2016" name="Nat. Commun.">
        <title>Thousands of microbial genomes shed light on interconnected biogeochemical processes in an aquifer system.</title>
        <authorList>
            <person name="Anantharaman K."/>
            <person name="Brown C.T."/>
            <person name="Hug L.A."/>
            <person name="Sharon I."/>
            <person name="Castelle C.J."/>
            <person name="Probst A.J."/>
            <person name="Thomas B.C."/>
            <person name="Singh A."/>
            <person name="Wilkins M.J."/>
            <person name="Karaoz U."/>
            <person name="Brodie E.L."/>
            <person name="Williams K.H."/>
            <person name="Hubbard S.S."/>
            <person name="Banfield J.F."/>
        </authorList>
    </citation>
    <scope>NUCLEOTIDE SEQUENCE [LARGE SCALE GENOMIC DNA]</scope>
</reference>
<proteinExistence type="predicted"/>
<gene>
    <name evidence="1" type="ORF">A2801_00715</name>
</gene>
<name>A0A1F7YMU5_9BACT</name>
<dbReference type="Gene3D" id="3.20.20.370">
    <property type="entry name" value="Glycoside hydrolase/deacetylase"/>
    <property type="match status" value="1"/>
</dbReference>
<dbReference type="SUPFAM" id="SSF88713">
    <property type="entry name" value="Glycoside hydrolase/deacetylase"/>
    <property type="match status" value="1"/>
</dbReference>
<dbReference type="AlphaFoldDB" id="A0A1F7YMU5"/>
<evidence type="ECO:0000313" key="1">
    <source>
        <dbReference type="EMBL" id="OGM28644.1"/>
    </source>
</evidence>
<comment type="caution">
    <text evidence="1">The sequence shown here is derived from an EMBL/GenBank/DDBJ whole genome shotgun (WGS) entry which is preliminary data.</text>
</comment>